<evidence type="ECO:0000313" key="1">
    <source>
        <dbReference type="EMBL" id="KAF9500787.1"/>
    </source>
</evidence>
<protein>
    <submittedName>
        <fullName evidence="1">Uncharacterized protein</fullName>
    </submittedName>
</protein>
<evidence type="ECO:0000313" key="2">
    <source>
        <dbReference type="Proteomes" id="UP000807025"/>
    </source>
</evidence>
<reference evidence="1" key="1">
    <citation type="submission" date="2020-11" db="EMBL/GenBank/DDBJ databases">
        <authorList>
            <consortium name="DOE Joint Genome Institute"/>
            <person name="Ahrendt S."/>
            <person name="Riley R."/>
            <person name="Andreopoulos W."/>
            <person name="Labutti K."/>
            <person name="Pangilinan J."/>
            <person name="Ruiz-Duenas F.J."/>
            <person name="Barrasa J.M."/>
            <person name="Sanchez-Garcia M."/>
            <person name="Camarero S."/>
            <person name="Miyauchi S."/>
            <person name="Serrano A."/>
            <person name="Linde D."/>
            <person name="Babiker R."/>
            <person name="Drula E."/>
            <person name="Ayuso-Fernandez I."/>
            <person name="Pacheco R."/>
            <person name="Padilla G."/>
            <person name="Ferreira P."/>
            <person name="Barriuso J."/>
            <person name="Kellner H."/>
            <person name="Castanera R."/>
            <person name="Alfaro M."/>
            <person name="Ramirez L."/>
            <person name="Pisabarro A.G."/>
            <person name="Kuo A."/>
            <person name="Tritt A."/>
            <person name="Lipzen A."/>
            <person name="He G."/>
            <person name="Yan M."/>
            <person name="Ng V."/>
            <person name="Cullen D."/>
            <person name="Martin F."/>
            <person name="Rosso M.-N."/>
            <person name="Henrissat B."/>
            <person name="Hibbett D."/>
            <person name="Martinez A.T."/>
            <person name="Grigoriev I.V."/>
        </authorList>
    </citation>
    <scope>NUCLEOTIDE SEQUENCE</scope>
    <source>
        <strain evidence="1">ATCC 90797</strain>
    </source>
</reference>
<accession>A0A9P6A6A9</accession>
<dbReference type="AlphaFoldDB" id="A0A9P6A6A9"/>
<comment type="caution">
    <text evidence="1">The sequence shown here is derived from an EMBL/GenBank/DDBJ whole genome shotgun (WGS) entry which is preliminary data.</text>
</comment>
<sequence>MSMMYDRGTGRVFYVRHDVLVRWGRRLAWRGLAKTQDISVLFRRFVRWISRGSHAREGADDRPIENKRSCIPRAKGATIIDGSERDGFLNPKAQTSVGWFRIMQIRGSVGVDETEPEVQHLPMQNTYHAKARFQSGHRSHAGGGKKFPT</sequence>
<proteinExistence type="predicted"/>
<dbReference type="Proteomes" id="UP000807025">
    <property type="component" value="Unassembled WGS sequence"/>
</dbReference>
<keyword evidence="2" id="KW-1185">Reference proteome</keyword>
<organism evidence="1 2">
    <name type="scientific">Pleurotus eryngii</name>
    <name type="common">Boletus of the steppes</name>
    <dbReference type="NCBI Taxonomy" id="5323"/>
    <lineage>
        <taxon>Eukaryota</taxon>
        <taxon>Fungi</taxon>
        <taxon>Dikarya</taxon>
        <taxon>Basidiomycota</taxon>
        <taxon>Agaricomycotina</taxon>
        <taxon>Agaricomycetes</taxon>
        <taxon>Agaricomycetidae</taxon>
        <taxon>Agaricales</taxon>
        <taxon>Pleurotineae</taxon>
        <taxon>Pleurotaceae</taxon>
        <taxon>Pleurotus</taxon>
    </lineage>
</organism>
<name>A0A9P6A6A9_PLEER</name>
<gene>
    <name evidence="1" type="ORF">BDN71DRAFT_1427227</name>
</gene>
<dbReference type="EMBL" id="MU154526">
    <property type="protein sequence ID" value="KAF9500787.1"/>
    <property type="molecule type" value="Genomic_DNA"/>
</dbReference>